<feature type="non-terminal residue" evidence="1">
    <location>
        <position position="1"/>
    </location>
</feature>
<dbReference type="EMBL" id="CAUYUJ010019460">
    <property type="protein sequence ID" value="CAK0891335.1"/>
    <property type="molecule type" value="Genomic_DNA"/>
</dbReference>
<gene>
    <name evidence="1" type="ORF">PCOR1329_LOCUS71313</name>
</gene>
<dbReference type="InterPro" id="IPR012337">
    <property type="entry name" value="RNaseH-like_sf"/>
</dbReference>
<keyword evidence="2" id="KW-1185">Reference proteome</keyword>
<name>A0ABN9WWV7_9DINO</name>
<reference evidence="1" key="1">
    <citation type="submission" date="2023-10" db="EMBL/GenBank/DDBJ databases">
        <authorList>
            <person name="Chen Y."/>
            <person name="Shah S."/>
            <person name="Dougan E. K."/>
            <person name="Thang M."/>
            <person name="Chan C."/>
        </authorList>
    </citation>
    <scope>NUCLEOTIDE SEQUENCE [LARGE SCALE GENOMIC DNA]</scope>
</reference>
<organism evidence="1 2">
    <name type="scientific">Prorocentrum cordatum</name>
    <dbReference type="NCBI Taxonomy" id="2364126"/>
    <lineage>
        <taxon>Eukaryota</taxon>
        <taxon>Sar</taxon>
        <taxon>Alveolata</taxon>
        <taxon>Dinophyceae</taxon>
        <taxon>Prorocentrales</taxon>
        <taxon>Prorocentraceae</taxon>
        <taxon>Prorocentrum</taxon>
    </lineage>
</organism>
<comment type="caution">
    <text evidence="1">The sequence shown here is derived from an EMBL/GenBank/DDBJ whole genome shotgun (WGS) entry which is preliminary data.</text>
</comment>
<proteinExistence type="predicted"/>
<dbReference type="SUPFAM" id="SSF53098">
    <property type="entry name" value="Ribonuclease H-like"/>
    <property type="match status" value="1"/>
</dbReference>
<protein>
    <recommendedName>
        <fullName evidence="3">Reverse transcriptase domain-containing protein</fullName>
    </recommendedName>
</protein>
<feature type="non-terminal residue" evidence="1">
    <location>
        <position position="1245"/>
    </location>
</feature>
<evidence type="ECO:0008006" key="3">
    <source>
        <dbReference type="Google" id="ProtNLM"/>
    </source>
</evidence>
<evidence type="ECO:0000313" key="1">
    <source>
        <dbReference type="EMBL" id="CAK0891335.1"/>
    </source>
</evidence>
<dbReference type="Gene3D" id="3.30.420.10">
    <property type="entry name" value="Ribonuclease H-like superfamily/Ribonuclease H"/>
    <property type="match status" value="1"/>
</dbReference>
<evidence type="ECO:0000313" key="2">
    <source>
        <dbReference type="Proteomes" id="UP001189429"/>
    </source>
</evidence>
<dbReference type="Proteomes" id="UP001189429">
    <property type="component" value="Unassembled WGS sequence"/>
</dbReference>
<accession>A0ABN9WWV7</accession>
<dbReference type="InterPro" id="IPR036397">
    <property type="entry name" value="RNaseH_sf"/>
</dbReference>
<sequence>GIEIYTANCNTWAKGVAFVDEHITKPSCILGQEHRLDDNWKEEVQAATCKRAWAIAMAPSATGARGGRSAGTYDMVPKPIGLTYAYGQQERNCSPTGGGLSERNLLILDRIGELAEMHAAPWILGMDAQLEPRTLHESGWLQDVGGVLQTTGKVTCDSIGGGREIDYFVVAKGLSPALSQAERVGDSEAPPRWPVRMRCLKQPREAKVLRFIKPRAFPMALPVGRAPQPQQRPLWPTNCTGRLDQEDLDWRQVSRTAEEELLGICQIPEEERPRYRGRGDAPKTVLTPLLGPKARDGVGQTVEGAAWRWAANRIGSHTLVAQAARAKRPDPARVAWPRECLGKALHRGRRRLRQLGATGQRLDHLLVDIEHWRLHEDGAKELLTAVMEIRRWLLKQADKIVSTVAQRPPAPIANYKKDEVELLDGLFKTSTGIGPDWCHPGWWTWLSSEGIQALVDLAEYMLHHVHWPTQVELLAYFLVPKPHEDGRRPLALLCSLVRVVETLMADEYRKWEEIVAQPYDWASRGKGAEDAMWDLMLRDESCPEDHINAAVVKDLSKAFEHVTMRRLWEHGRKLGMSEQVLHLMISIFTMERVVTLDGMVASTRMRAWSAAAAGSRGGAPALKCFTIILLDMVIARPCLEGAKRHVKLYVDDTTLHLQGEREAVVHEAKESAMAYIQAAEAEGLPLSLTTHKNGVTKKRNFYVYTADKQAKAKFKLWAKDWGLEIQEEGAQLGVDFTGGVGAQRRPKQQERAEVMVTRGTKLNILKKQGASFGTAKVAKLGFLPSMRYGVACIGAPPKLIERARINMSMALSGEAMGKDRTLRLWLEEADPAVSLTIRPVVKSAEVVWSRAMDEEAMVAAWRKASARLATAGTVAWSAVKGPAEAVLRTLRDLGWSWPAPWTLLTPAGVHVPWHAIAPKMVRYKLEGAIERQVLTKWATEKGIAEEVPMPFLEPVRALLKKRRWAAHQGAIKAYVGQDYCTQAELQQRGTVADGMCQQCRRPPGTQRHRFGRREAHEESRAKLADKHAGIVQRMAGSGESLLLNCGLIEQYPSVNAEGDDICEDDVMPFISGVCFTDGSGKGANTLKGYGWGYMWFEELAGEGQYTALGGAYGSLPGVRADLSVGRAELQAIWHALRRAMPPTTLVTDYEMAELCDIWMRIWNVVDETFPNMDGLTVVHVRSHGRGQNSFHVHGNKIADELAVKGAQLAMPPQWQIDVWQDRWKTVQQVLDFVADMAVEVGDFGD</sequence>